<dbReference type="AlphaFoldDB" id="A0A7G7WAK4"/>
<name>A0A7G7WAK4_9BACT</name>
<keyword evidence="2" id="KW-1185">Reference proteome</keyword>
<organism evidence="1 2">
    <name type="scientific">Hymenobacter sediminicola</name>
    <dbReference type="NCBI Taxonomy" id="2761579"/>
    <lineage>
        <taxon>Bacteria</taxon>
        <taxon>Pseudomonadati</taxon>
        <taxon>Bacteroidota</taxon>
        <taxon>Cytophagia</taxon>
        <taxon>Cytophagales</taxon>
        <taxon>Hymenobacteraceae</taxon>
        <taxon>Hymenobacter</taxon>
    </lineage>
</organism>
<dbReference type="Proteomes" id="UP000515489">
    <property type="component" value="Chromosome"/>
</dbReference>
<proteinExistence type="predicted"/>
<protein>
    <submittedName>
        <fullName evidence="1">Uncharacterized protein</fullName>
    </submittedName>
</protein>
<reference evidence="1 2" key="1">
    <citation type="submission" date="2020-08" db="EMBL/GenBank/DDBJ databases">
        <title>Hymenobacter sp. S2-20-2 genome sequencing.</title>
        <authorList>
            <person name="Jin L."/>
        </authorList>
    </citation>
    <scope>NUCLEOTIDE SEQUENCE [LARGE SCALE GENOMIC DNA]</scope>
    <source>
        <strain evidence="1 2">S2-20-2</strain>
    </source>
</reference>
<evidence type="ECO:0000313" key="1">
    <source>
        <dbReference type="EMBL" id="QNH63397.1"/>
    </source>
</evidence>
<gene>
    <name evidence="1" type="ORF">H4317_06225</name>
</gene>
<accession>A0A7G7WAK4</accession>
<evidence type="ECO:0000313" key="2">
    <source>
        <dbReference type="Proteomes" id="UP000515489"/>
    </source>
</evidence>
<dbReference type="EMBL" id="CP060202">
    <property type="protein sequence ID" value="QNH63397.1"/>
    <property type="molecule type" value="Genomic_DNA"/>
</dbReference>
<dbReference type="KEGG" id="hsk:H4317_06225"/>
<dbReference type="RefSeq" id="WP_185889276.1">
    <property type="nucleotide sequence ID" value="NZ_CP060202.1"/>
</dbReference>
<sequence length="97" mass="10661">MKTPAEYLQCPVFELTYPTGDAAESVPVVAYDDALRAVDAALADAEKYKYLLMRALRRHHADTAVGPALIPPASRFQEYIAQPDTPVLPLYPDEQAA</sequence>